<organism evidence="2">
    <name type="scientific">Dasymutilla chiron</name>
    <name type="common">Velvet ant</name>
    <name type="synonym">Mutilla chiron</name>
    <dbReference type="NCBI Taxonomy" id="374949"/>
    <lineage>
        <taxon>Eukaryota</taxon>
        <taxon>Metazoa</taxon>
        <taxon>Ecdysozoa</taxon>
        <taxon>Arthropoda</taxon>
        <taxon>Hexapoda</taxon>
        <taxon>Insecta</taxon>
        <taxon>Pterygota</taxon>
        <taxon>Neoptera</taxon>
        <taxon>Endopterygota</taxon>
        <taxon>Hymenoptera</taxon>
        <taxon>Apocrita</taxon>
        <taxon>Aculeata</taxon>
        <taxon>Pompiloidea</taxon>
        <taxon>Mutillidae</taxon>
        <taxon>Sphaeropthalminae</taxon>
        <taxon>Dasymutilla</taxon>
    </lineage>
</organism>
<sequence length="110" mass="12523">MNLLTLFFGIIAVYVATVSIFFDNVEASASPNALAAPDALADAEALPLAFPNGNTPDELYNDPHVRELRRQFAEIVAREREENLRRLIGNIRAERERCEKELRERRPNWG</sequence>
<name>A0A8T9VQ09_DASCH</name>
<protein>
    <submittedName>
        <fullName evidence="2">Venom peptide</fullName>
    </submittedName>
</protein>
<evidence type="ECO:0000313" key="2">
    <source>
        <dbReference type="EMBL" id="UOY17124.1"/>
    </source>
</evidence>
<dbReference type="EMBL" id="MW323180">
    <property type="protein sequence ID" value="UOY17124.1"/>
    <property type="molecule type" value="mRNA"/>
</dbReference>
<feature type="coiled-coil region" evidence="1">
    <location>
        <begin position="77"/>
        <end position="104"/>
    </location>
</feature>
<keyword evidence="1" id="KW-0175">Coiled coil</keyword>
<reference evidence="2" key="1">
    <citation type="submission" date="2020-12" db="EMBL/GenBank/DDBJ databases">
        <authorList>
            <person name="Robinson S.D."/>
        </authorList>
    </citation>
    <scope>NUCLEOTIDE SEQUENCE</scope>
    <source>
        <tissue evidence="2">Venom apparatus</tissue>
    </source>
</reference>
<proteinExistence type="evidence at transcript level"/>
<evidence type="ECO:0000256" key="1">
    <source>
        <dbReference type="SAM" id="Coils"/>
    </source>
</evidence>
<accession>A0A8T9VQ09</accession>
<dbReference type="AlphaFoldDB" id="A0A8T9VQ09"/>